<organism evidence="3 4">
    <name type="scientific">Pseudonocardia nematodicida</name>
    <dbReference type="NCBI Taxonomy" id="1206997"/>
    <lineage>
        <taxon>Bacteria</taxon>
        <taxon>Bacillati</taxon>
        <taxon>Actinomycetota</taxon>
        <taxon>Actinomycetes</taxon>
        <taxon>Pseudonocardiales</taxon>
        <taxon>Pseudonocardiaceae</taxon>
        <taxon>Pseudonocardia</taxon>
    </lineage>
</organism>
<keyword evidence="4" id="KW-1185">Reference proteome</keyword>
<evidence type="ECO:0000313" key="3">
    <source>
        <dbReference type="EMBL" id="MEQ3552114.1"/>
    </source>
</evidence>
<name>A0ABV1KCT0_9PSEU</name>
<accession>A0ABV1KCT0</accession>
<proteinExistence type="predicted"/>
<gene>
    <name evidence="3" type="ORF">WIS52_16695</name>
</gene>
<protein>
    <recommendedName>
        <fullName evidence="2">ARB-07466-like C-terminal domain-containing protein</fullName>
    </recommendedName>
</protein>
<dbReference type="RefSeq" id="WP_349299181.1">
    <property type="nucleotide sequence ID" value="NZ_JBEDNQ010000006.1"/>
</dbReference>
<feature type="domain" description="ARB-07466-like C-terminal" evidence="2">
    <location>
        <begin position="149"/>
        <end position="243"/>
    </location>
</feature>
<dbReference type="InterPro" id="IPR058593">
    <property type="entry name" value="ARB_07466-like_C"/>
</dbReference>
<evidence type="ECO:0000313" key="4">
    <source>
        <dbReference type="Proteomes" id="UP001494902"/>
    </source>
</evidence>
<dbReference type="Pfam" id="PF26571">
    <property type="entry name" value="VldE"/>
    <property type="match status" value="1"/>
</dbReference>
<dbReference type="EMBL" id="JBEDNQ010000006">
    <property type="protein sequence ID" value="MEQ3552114.1"/>
    <property type="molecule type" value="Genomic_DNA"/>
</dbReference>
<evidence type="ECO:0000259" key="2">
    <source>
        <dbReference type="Pfam" id="PF26571"/>
    </source>
</evidence>
<evidence type="ECO:0000256" key="1">
    <source>
        <dbReference type="SAM" id="MobiDB-lite"/>
    </source>
</evidence>
<feature type="region of interest" description="Disordered" evidence="1">
    <location>
        <begin position="1"/>
        <end position="35"/>
    </location>
</feature>
<reference evidence="3 4" key="1">
    <citation type="submission" date="2024-03" db="EMBL/GenBank/DDBJ databases">
        <title>Draft genome sequence of Pseudonocardia nematodicida JCM 31783.</title>
        <authorList>
            <person name="Butdee W."/>
            <person name="Duangmal K."/>
        </authorList>
    </citation>
    <scope>NUCLEOTIDE SEQUENCE [LARGE SCALE GENOMIC DNA]</scope>
    <source>
        <strain evidence="3 4">JCM 31783</strain>
    </source>
</reference>
<dbReference type="Proteomes" id="UP001494902">
    <property type="component" value="Unassembled WGS sequence"/>
</dbReference>
<sequence length="251" mass="26061">MPRRHPGGAARIRQSPSRPDVHRPHATPDVPARPRRGAGVVGILSSALAGSALVAGHLELGDRTVHLEDLALQAFTGPVDDVARAPGPEPAVTPSFPDGAVRALAEPPPPVDVDAITGGALTAVDDAVRAADEGRTGSSSCTAGTDGFGGVTAATAAAGETLRCMFGVDTVFGVAGRANASDHPRGKALDFMVDETTGEDLAEYARENSDELGISYIIYRQRIDTGDGWEMQEDRGGATANHMDHVHVSFR</sequence>
<comment type="caution">
    <text evidence="3">The sequence shown here is derived from an EMBL/GenBank/DDBJ whole genome shotgun (WGS) entry which is preliminary data.</text>
</comment>